<reference evidence="2" key="1">
    <citation type="submission" date="2022-10" db="EMBL/GenBank/DDBJ databases">
        <title>The WGS of Solirubrobacter ginsenosidimutans DSM 21036.</title>
        <authorList>
            <person name="Jiang Z."/>
        </authorList>
    </citation>
    <scope>NUCLEOTIDE SEQUENCE</scope>
    <source>
        <strain evidence="2">DSM 21036</strain>
    </source>
</reference>
<evidence type="ECO:0000313" key="2">
    <source>
        <dbReference type="EMBL" id="MDA0159286.1"/>
    </source>
</evidence>
<dbReference type="Gene3D" id="3.40.50.1460">
    <property type="match status" value="1"/>
</dbReference>
<sequence length="924" mass="98424">MNLPQGYFNALPLVFGEPIASRPAFGPPEVVALGGDPLTQAWRLWAVGQTNIHLQRVGRGIEWFAAASRLGATSPLLTAEISTGFGWEALRVDEPGGALGEVLAADAAWEALIEQCFDERWPQVWALVAEQITALDRGQPLPGDSSPGQLIQIWRSTRAAAARTQVWNGLADVYNRIGNEKAAVALVHDGITWLRERFPIGVPTQAHDLVWQLEMTLGAIQQHTAEGLEAFRRAKAMYVDAPWASAADHRVAVSGLGEANALAALRRQAEALPVYEQSAEILERWQQPAEALQCRQGALLARAELGRAPNLEAELRALLGAVESELGRPGSSTGFAAKSVFTVSYTRLLLTLAEQPITPARAEAYADVVEALRRPEVLSDVGRDAPGGWISDVRGRVALAAARLQARPDWCLLVVESGGYPLTFMTIRGGAGSVAERIALSTASSQLMDALTPFMLQVSGALDVAIESATLTQGLEEPDLVKAAEAIWAQLPDAVRDTLSAARTILYAPDPFGSLDELPLEAVRAPDGWLGETRVIARQRSIDDAIRALAPTAPGAARNALILRAPESPDFAALGHADEESQLVERAGPLLGLDTADPLTPGSEAELIDALSRPAALIHFIGHGVANALSEGIPVGDGALGVHRLPPLSGRPVCFMNACELGRSRHIQGGGGRGLVPALRDAGASAVLAWTQAAPDRLGPLFAREFYRATRDGLDVGGALVAARTRLHERGVSPAVTACLGLFGDPRAHVSPAEAAEDGSWADALTRYIATRDPADEQVALTRLEATPHGAAVIAWLEGGPDNGLFERLAREDPLGAAALGMLQVRQLVEQTRLRDDDDWPYLSMGLELSERSSATLAHASFCLDFGKLGLGKFPREACLTQLRTAVRELEPWREASPALAALHREAVRNLRSLDGGVLAVLAG</sequence>
<dbReference type="InterPro" id="IPR024983">
    <property type="entry name" value="CHAT_dom"/>
</dbReference>
<dbReference type="Pfam" id="PF12770">
    <property type="entry name" value="CHAT"/>
    <property type="match status" value="1"/>
</dbReference>
<dbReference type="RefSeq" id="WP_270037963.1">
    <property type="nucleotide sequence ID" value="NZ_JAPDOD010000002.1"/>
</dbReference>
<feature type="domain" description="CHAT" evidence="1">
    <location>
        <begin position="482"/>
        <end position="728"/>
    </location>
</feature>
<accession>A0A9X3S0K7</accession>
<dbReference type="AlphaFoldDB" id="A0A9X3S0K7"/>
<gene>
    <name evidence="2" type="ORF">OM076_03325</name>
</gene>
<organism evidence="2 3">
    <name type="scientific">Solirubrobacter ginsenosidimutans</name>
    <dbReference type="NCBI Taxonomy" id="490573"/>
    <lineage>
        <taxon>Bacteria</taxon>
        <taxon>Bacillati</taxon>
        <taxon>Actinomycetota</taxon>
        <taxon>Thermoleophilia</taxon>
        <taxon>Solirubrobacterales</taxon>
        <taxon>Solirubrobacteraceae</taxon>
        <taxon>Solirubrobacter</taxon>
    </lineage>
</organism>
<evidence type="ECO:0000259" key="1">
    <source>
        <dbReference type="Pfam" id="PF12770"/>
    </source>
</evidence>
<keyword evidence="3" id="KW-1185">Reference proteome</keyword>
<protein>
    <submittedName>
        <fullName evidence="2">CHAT domain-containing protein</fullName>
    </submittedName>
</protein>
<comment type="caution">
    <text evidence="2">The sequence shown here is derived from an EMBL/GenBank/DDBJ whole genome shotgun (WGS) entry which is preliminary data.</text>
</comment>
<proteinExistence type="predicted"/>
<evidence type="ECO:0000313" key="3">
    <source>
        <dbReference type="Proteomes" id="UP001149140"/>
    </source>
</evidence>
<dbReference type="EMBL" id="JAPDOD010000002">
    <property type="protein sequence ID" value="MDA0159286.1"/>
    <property type="molecule type" value="Genomic_DNA"/>
</dbReference>
<dbReference type="Proteomes" id="UP001149140">
    <property type="component" value="Unassembled WGS sequence"/>
</dbReference>
<name>A0A9X3S0K7_9ACTN</name>